<dbReference type="Proteomes" id="UP001186944">
    <property type="component" value="Unassembled WGS sequence"/>
</dbReference>
<dbReference type="GO" id="GO:0048015">
    <property type="term" value="P:phosphatidylinositol-mediated signaling"/>
    <property type="evidence" value="ECO:0007669"/>
    <property type="project" value="TreeGrafter"/>
</dbReference>
<dbReference type="InterPro" id="IPR035892">
    <property type="entry name" value="C2_domain_sf"/>
</dbReference>
<dbReference type="GO" id="GO:0004435">
    <property type="term" value="F:phosphatidylinositol-4,5-bisphosphate phospholipase C activity"/>
    <property type="evidence" value="ECO:0007669"/>
    <property type="project" value="UniProtKB-EC"/>
</dbReference>
<dbReference type="Pfam" id="PF00168">
    <property type="entry name" value="C2"/>
    <property type="match status" value="1"/>
</dbReference>
<dbReference type="GO" id="GO:0051209">
    <property type="term" value="P:release of sequestered calcium ion into cytosol"/>
    <property type="evidence" value="ECO:0007669"/>
    <property type="project" value="TreeGrafter"/>
</dbReference>
<keyword evidence="6" id="KW-1185">Reference proteome</keyword>
<dbReference type="InterPro" id="IPR001711">
    <property type="entry name" value="PLipase_C_Pinositol-sp_Y"/>
</dbReference>
<dbReference type="Gene3D" id="3.20.20.190">
    <property type="entry name" value="Phosphatidylinositol (PI) phosphodiesterase"/>
    <property type="match status" value="1"/>
</dbReference>
<proteinExistence type="predicted"/>
<feature type="domain" description="PI-PLC Y-box" evidence="4">
    <location>
        <begin position="1"/>
        <end position="53"/>
    </location>
</feature>
<dbReference type="GO" id="GO:0046488">
    <property type="term" value="P:phosphatidylinositol metabolic process"/>
    <property type="evidence" value="ECO:0007669"/>
    <property type="project" value="TreeGrafter"/>
</dbReference>
<keyword evidence="1" id="KW-0378">Hydrolase</keyword>
<dbReference type="InterPro" id="IPR017946">
    <property type="entry name" value="PLC-like_Pdiesterase_TIM-brl"/>
</dbReference>
<feature type="domain" description="C2" evidence="3">
    <location>
        <begin position="51"/>
        <end position="178"/>
    </location>
</feature>
<dbReference type="PANTHER" id="PTHR10336">
    <property type="entry name" value="PHOSPHOINOSITIDE-SPECIFIC PHOSPHOLIPASE C FAMILY PROTEIN"/>
    <property type="match status" value="1"/>
</dbReference>
<dbReference type="EMBL" id="VSWD01000012">
    <property type="protein sequence ID" value="KAK3086130.1"/>
    <property type="molecule type" value="Genomic_DNA"/>
</dbReference>
<evidence type="ECO:0000313" key="6">
    <source>
        <dbReference type="Proteomes" id="UP001186944"/>
    </source>
</evidence>
<dbReference type="CDD" id="cd00275">
    <property type="entry name" value="C2_PLC_like"/>
    <property type="match status" value="1"/>
</dbReference>
<dbReference type="SUPFAM" id="SSF51695">
    <property type="entry name" value="PLC-like phosphodiesterases"/>
    <property type="match status" value="1"/>
</dbReference>
<dbReference type="PROSITE" id="PS50008">
    <property type="entry name" value="PIPLC_Y_DOMAIN"/>
    <property type="match status" value="1"/>
</dbReference>
<dbReference type="Gene3D" id="2.60.40.150">
    <property type="entry name" value="C2 domain"/>
    <property type="match status" value="1"/>
</dbReference>
<dbReference type="PANTHER" id="PTHR10336:SF159">
    <property type="entry name" value="1-PHOSPHATIDYLINOSITOL 4,5-BISPHOSPHATE PHOSPHODIESTERASE GAMMA"/>
    <property type="match status" value="1"/>
</dbReference>
<name>A0AA89BXC8_PINIB</name>
<organism evidence="5 6">
    <name type="scientific">Pinctada imbricata</name>
    <name type="common">Atlantic pearl-oyster</name>
    <name type="synonym">Pinctada martensii</name>
    <dbReference type="NCBI Taxonomy" id="66713"/>
    <lineage>
        <taxon>Eukaryota</taxon>
        <taxon>Metazoa</taxon>
        <taxon>Spiralia</taxon>
        <taxon>Lophotrochozoa</taxon>
        <taxon>Mollusca</taxon>
        <taxon>Bivalvia</taxon>
        <taxon>Autobranchia</taxon>
        <taxon>Pteriomorphia</taxon>
        <taxon>Pterioida</taxon>
        <taxon>Pterioidea</taxon>
        <taxon>Pteriidae</taxon>
        <taxon>Pinctada</taxon>
    </lineage>
</organism>
<dbReference type="SMART" id="SM00149">
    <property type="entry name" value="PLCYc"/>
    <property type="match status" value="1"/>
</dbReference>
<dbReference type="Pfam" id="PF00387">
    <property type="entry name" value="PI-PLC-Y"/>
    <property type="match status" value="1"/>
</dbReference>
<reference evidence="5" key="1">
    <citation type="submission" date="2019-08" db="EMBL/GenBank/DDBJ databases">
        <title>The improved chromosome-level genome for the pearl oyster Pinctada fucata martensii using PacBio sequencing and Hi-C.</title>
        <authorList>
            <person name="Zheng Z."/>
        </authorList>
    </citation>
    <scope>NUCLEOTIDE SEQUENCE</scope>
    <source>
        <strain evidence="5">ZZ-2019</strain>
        <tissue evidence="5">Adductor muscle</tissue>
    </source>
</reference>
<sequence length="261" mass="30275">MESSNYDPMMMWNIGCQMVALNYQTPDRQMQLHEGRFLMNGRCGYVLKPDILRNKDFNPYDKRSLREMEPLTLSVTIIGARHLVKSGRGIASPFVEIEIVGIDDDITKNKTTTISDNGLNPIWKDQNNLVFDLLCPELALIHFVVYDEDTFGEPNFLGQATFPVCGLKSGYRSVPLKNGHSEDLDMAALLVYIEKRNPRESEDSEIYSCLQDLRERKDHLSAQIEQFERRGESERAKRLQEELERTEKDILEKNEERRQKK</sequence>
<evidence type="ECO:0000256" key="1">
    <source>
        <dbReference type="RuleBase" id="RU361133"/>
    </source>
</evidence>
<evidence type="ECO:0000259" key="4">
    <source>
        <dbReference type="PROSITE" id="PS50008"/>
    </source>
</evidence>
<dbReference type="InterPro" id="IPR001192">
    <property type="entry name" value="PI-PLC_fam"/>
</dbReference>
<dbReference type="EC" id="3.1.4.11" evidence="1"/>
<dbReference type="PRINTS" id="PR00390">
    <property type="entry name" value="PHPHLIPASEC"/>
</dbReference>
<feature type="region of interest" description="Disordered" evidence="2">
    <location>
        <begin position="225"/>
        <end position="261"/>
    </location>
</feature>
<keyword evidence="1" id="KW-0443">Lipid metabolism</keyword>
<protein>
    <recommendedName>
        <fullName evidence="1">Phosphoinositide phospholipase C</fullName>
        <ecNumber evidence="1">3.1.4.11</ecNumber>
    </recommendedName>
</protein>
<keyword evidence="1" id="KW-0442">Lipid degradation</keyword>
<evidence type="ECO:0000259" key="3">
    <source>
        <dbReference type="PROSITE" id="PS50004"/>
    </source>
</evidence>
<comment type="caution">
    <text evidence="5">The sequence shown here is derived from an EMBL/GenBank/DDBJ whole genome shotgun (WGS) entry which is preliminary data.</text>
</comment>
<dbReference type="InterPro" id="IPR000008">
    <property type="entry name" value="C2_dom"/>
</dbReference>
<accession>A0AA89BXC8</accession>
<dbReference type="PROSITE" id="PS50004">
    <property type="entry name" value="C2"/>
    <property type="match status" value="1"/>
</dbReference>
<dbReference type="AlphaFoldDB" id="A0AA89BXC8"/>
<evidence type="ECO:0000313" key="5">
    <source>
        <dbReference type="EMBL" id="KAK3086130.1"/>
    </source>
</evidence>
<gene>
    <name evidence="5" type="ORF">FSP39_013958</name>
</gene>
<dbReference type="GO" id="GO:0016042">
    <property type="term" value="P:lipid catabolic process"/>
    <property type="evidence" value="ECO:0007669"/>
    <property type="project" value="UniProtKB-KW"/>
</dbReference>
<comment type="catalytic activity">
    <reaction evidence="1">
        <text>a 1,2-diacyl-sn-glycero-3-phospho-(1D-myo-inositol-4,5-bisphosphate) + H2O = 1D-myo-inositol 1,4,5-trisphosphate + a 1,2-diacyl-sn-glycerol + H(+)</text>
        <dbReference type="Rhea" id="RHEA:33179"/>
        <dbReference type="ChEBI" id="CHEBI:15377"/>
        <dbReference type="ChEBI" id="CHEBI:15378"/>
        <dbReference type="ChEBI" id="CHEBI:17815"/>
        <dbReference type="ChEBI" id="CHEBI:58456"/>
        <dbReference type="ChEBI" id="CHEBI:203600"/>
        <dbReference type="EC" id="3.1.4.11"/>
    </reaction>
</comment>
<dbReference type="SUPFAM" id="SSF49562">
    <property type="entry name" value="C2 domain (Calcium/lipid-binding domain, CaLB)"/>
    <property type="match status" value="1"/>
</dbReference>
<evidence type="ECO:0000256" key="2">
    <source>
        <dbReference type="SAM" id="MobiDB-lite"/>
    </source>
</evidence>
<dbReference type="GO" id="GO:0032587">
    <property type="term" value="C:ruffle membrane"/>
    <property type="evidence" value="ECO:0007669"/>
    <property type="project" value="TreeGrafter"/>
</dbReference>
<dbReference type="SMART" id="SM00239">
    <property type="entry name" value="C2"/>
    <property type="match status" value="1"/>
</dbReference>